<sequence>MTIPATPGSAMKCNVESDKRLANLYSIMQSIEGKLGGGEGIEGIYGSITLTGMQKIFNSMRHNCHLDKSSTLVDIGAGLGRPLLHSLVEPGIKRAFGIELDHVKVAKAEAFVRQAVDELARRGGCEADLPLPHITCSSVEKVGSLEPATHAYSFWEGVPHSGKAAFGRLFEASRTLKAVAVVQRAIRGEDPARMMGDLGFGPLLLIANFPVKMSGSGRSFQAYVFSKIVPGVMEIFKQPTPHRPAALPAAATTTGAEEEAAAATMAACDITADVCEPAACSPAPRAVAEAAAAAVDAVATITGVKRGRETADAGVQAGPSLVEVAVTAARKQRTIKEMCRARKSSSTAVASKAAAGGKVPASKAAAGSKGVVVVGRTAGSAAASPTVSEEANNADVVLRVATPSPTSTRTSSRLAARRLQAAH</sequence>
<feature type="region of interest" description="Disordered" evidence="1">
    <location>
        <begin position="403"/>
        <end position="423"/>
    </location>
</feature>
<organism evidence="2">
    <name type="scientific">Chlamydomonas leiostraca</name>
    <dbReference type="NCBI Taxonomy" id="1034604"/>
    <lineage>
        <taxon>Eukaryota</taxon>
        <taxon>Viridiplantae</taxon>
        <taxon>Chlorophyta</taxon>
        <taxon>core chlorophytes</taxon>
        <taxon>Chlorophyceae</taxon>
        <taxon>CS clade</taxon>
        <taxon>Chlamydomonadales</taxon>
        <taxon>Chlamydomonadaceae</taxon>
        <taxon>Chlamydomonas</taxon>
    </lineage>
</organism>
<evidence type="ECO:0000313" key="2">
    <source>
        <dbReference type="EMBL" id="CAD8694451.1"/>
    </source>
</evidence>
<reference evidence="2" key="1">
    <citation type="submission" date="2021-01" db="EMBL/GenBank/DDBJ databases">
        <authorList>
            <person name="Corre E."/>
            <person name="Pelletier E."/>
            <person name="Niang G."/>
            <person name="Scheremetjew M."/>
            <person name="Finn R."/>
            <person name="Kale V."/>
            <person name="Holt S."/>
            <person name="Cochrane G."/>
            <person name="Meng A."/>
            <person name="Brown T."/>
            <person name="Cohen L."/>
        </authorList>
    </citation>
    <scope>NUCLEOTIDE SEQUENCE</scope>
    <source>
        <strain evidence="2">SAG 11-49</strain>
    </source>
</reference>
<dbReference type="EMBL" id="HBFB01033228">
    <property type="protein sequence ID" value="CAD8694451.1"/>
    <property type="molecule type" value="Transcribed_RNA"/>
</dbReference>
<gene>
    <name evidence="2" type="ORF">CLEI1391_LOCUS18634</name>
</gene>
<dbReference type="AlphaFoldDB" id="A0A7S0S2P0"/>
<proteinExistence type="predicted"/>
<dbReference type="Gene3D" id="3.40.50.150">
    <property type="entry name" value="Vaccinia Virus protein VP39"/>
    <property type="match status" value="1"/>
</dbReference>
<dbReference type="InterPro" id="IPR029063">
    <property type="entry name" value="SAM-dependent_MTases_sf"/>
</dbReference>
<evidence type="ECO:0000256" key="1">
    <source>
        <dbReference type="SAM" id="MobiDB-lite"/>
    </source>
</evidence>
<name>A0A7S0S2P0_9CHLO</name>
<evidence type="ECO:0008006" key="3">
    <source>
        <dbReference type="Google" id="ProtNLM"/>
    </source>
</evidence>
<protein>
    <recommendedName>
        <fullName evidence="3">DOT1 domain-containing protein</fullName>
    </recommendedName>
</protein>
<accession>A0A7S0S2P0</accession>
<dbReference type="SUPFAM" id="SSF53335">
    <property type="entry name" value="S-adenosyl-L-methionine-dependent methyltransferases"/>
    <property type="match status" value="1"/>
</dbReference>